<dbReference type="EMBL" id="JBAHYK010000859">
    <property type="protein sequence ID" value="KAL0570879.1"/>
    <property type="molecule type" value="Genomic_DNA"/>
</dbReference>
<sequence length="79" mass="8843">MFDGPKFIAADSDMGPPTFTGPQVLQRSQMVRDKLCQLRDQEHEIEANLPGLHSQIGELEAAFENLRDLDVLAHGLRRA</sequence>
<organism evidence="2 3">
    <name type="scientific">Marasmius crinis-equi</name>
    <dbReference type="NCBI Taxonomy" id="585013"/>
    <lineage>
        <taxon>Eukaryota</taxon>
        <taxon>Fungi</taxon>
        <taxon>Dikarya</taxon>
        <taxon>Basidiomycota</taxon>
        <taxon>Agaricomycotina</taxon>
        <taxon>Agaricomycetes</taxon>
        <taxon>Agaricomycetidae</taxon>
        <taxon>Agaricales</taxon>
        <taxon>Marasmiineae</taxon>
        <taxon>Marasmiaceae</taxon>
        <taxon>Marasmius</taxon>
    </lineage>
</organism>
<protein>
    <submittedName>
        <fullName evidence="2">Uncharacterized protein</fullName>
    </submittedName>
</protein>
<comment type="caution">
    <text evidence="2">The sequence shown here is derived from an EMBL/GenBank/DDBJ whole genome shotgun (WGS) entry which is preliminary data.</text>
</comment>
<proteinExistence type="predicted"/>
<evidence type="ECO:0000313" key="2">
    <source>
        <dbReference type="EMBL" id="KAL0570879.1"/>
    </source>
</evidence>
<evidence type="ECO:0000313" key="3">
    <source>
        <dbReference type="Proteomes" id="UP001465976"/>
    </source>
</evidence>
<accession>A0ABR3F6J8</accession>
<gene>
    <name evidence="2" type="ORF">V5O48_011074</name>
</gene>
<dbReference type="Proteomes" id="UP001465976">
    <property type="component" value="Unassembled WGS sequence"/>
</dbReference>
<feature type="region of interest" description="Disordered" evidence="1">
    <location>
        <begin position="1"/>
        <end position="23"/>
    </location>
</feature>
<reference evidence="2 3" key="1">
    <citation type="submission" date="2024-02" db="EMBL/GenBank/DDBJ databases">
        <title>A draft genome for the cacao thread blight pathogen Marasmius crinis-equi.</title>
        <authorList>
            <person name="Cohen S.P."/>
            <person name="Baruah I.K."/>
            <person name="Amoako-Attah I."/>
            <person name="Bukari Y."/>
            <person name="Meinhardt L.W."/>
            <person name="Bailey B.A."/>
        </authorList>
    </citation>
    <scope>NUCLEOTIDE SEQUENCE [LARGE SCALE GENOMIC DNA]</scope>
    <source>
        <strain evidence="2 3">GH-76</strain>
    </source>
</reference>
<evidence type="ECO:0000256" key="1">
    <source>
        <dbReference type="SAM" id="MobiDB-lite"/>
    </source>
</evidence>
<keyword evidence="3" id="KW-1185">Reference proteome</keyword>
<name>A0ABR3F6J8_9AGAR</name>